<keyword evidence="6" id="KW-0812">Transmembrane</keyword>
<evidence type="ECO:0000256" key="2">
    <source>
        <dbReference type="ARBA" id="ARBA00004167"/>
    </source>
</evidence>
<evidence type="ECO:0000256" key="4">
    <source>
        <dbReference type="ARBA" id="ARBA00012483"/>
    </source>
</evidence>
<evidence type="ECO:0000256" key="17">
    <source>
        <dbReference type="SAM" id="SignalP"/>
    </source>
</evidence>
<dbReference type="KEGG" id="var:108320857"/>
<keyword evidence="12" id="KW-1133">Transmembrane helix</keyword>
<evidence type="ECO:0000256" key="11">
    <source>
        <dbReference type="ARBA" id="ARBA00022833"/>
    </source>
</evidence>
<feature type="region of interest" description="Disordered" evidence="16">
    <location>
        <begin position="372"/>
        <end position="393"/>
    </location>
</feature>
<evidence type="ECO:0000256" key="8">
    <source>
        <dbReference type="ARBA" id="ARBA00022729"/>
    </source>
</evidence>
<dbReference type="GO" id="GO:0061630">
    <property type="term" value="F:ubiquitin protein ligase activity"/>
    <property type="evidence" value="ECO:0007669"/>
    <property type="project" value="UniProtKB-EC"/>
</dbReference>
<feature type="signal peptide" evidence="17">
    <location>
        <begin position="1"/>
        <end position="16"/>
    </location>
</feature>
<feature type="domain" description="RING-type" evidence="18">
    <location>
        <begin position="328"/>
        <end position="370"/>
    </location>
</feature>
<dbReference type="PANTHER" id="PTHR46279">
    <property type="entry name" value="RING/U-BOX SUPERFAMILY PROTEIN"/>
    <property type="match status" value="1"/>
</dbReference>
<keyword evidence="5" id="KW-0808">Transferase</keyword>
<dbReference type="GO" id="GO:0030247">
    <property type="term" value="F:polysaccharide binding"/>
    <property type="evidence" value="ECO:0007669"/>
    <property type="project" value="InterPro"/>
</dbReference>
<dbReference type="OrthoDB" id="8062037at2759"/>
<dbReference type="Pfam" id="PF13947">
    <property type="entry name" value="GUB_WAK_bind"/>
    <property type="match status" value="1"/>
</dbReference>
<evidence type="ECO:0000256" key="13">
    <source>
        <dbReference type="ARBA" id="ARBA00023136"/>
    </source>
</evidence>
<keyword evidence="8 17" id="KW-0732">Signal</keyword>
<evidence type="ECO:0000256" key="6">
    <source>
        <dbReference type="ARBA" id="ARBA00022692"/>
    </source>
</evidence>
<name>A0A0L9TAW7_PHAAN</name>
<dbReference type="Pfam" id="PF13639">
    <property type="entry name" value="zf-RING_2"/>
    <property type="match status" value="1"/>
</dbReference>
<keyword evidence="13" id="KW-0472">Membrane</keyword>
<comment type="subcellular location">
    <subcellularLocation>
        <location evidence="2">Membrane</location>
        <topology evidence="2">Single-pass membrane protein</topology>
    </subcellularLocation>
</comment>
<organism evidence="19 20">
    <name type="scientific">Phaseolus angularis</name>
    <name type="common">Azuki bean</name>
    <name type="synonym">Vigna angularis</name>
    <dbReference type="NCBI Taxonomy" id="3914"/>
    <lineage>
        <taxon>Eukaryota</taxon>
        <taxon>Viridiplantae</taxon>
        <taxon>Streptophyta</taxon>
        <taxon>Embryophyta</taxon>
        <taxon>Tracheophyta</taxon>
        <taxon>Spermatophyta</taxon>
        <taxon>Magnoliopsida</taxon>
        <taxon>eudicotyledons</taxon>
        <taxon>Gunneridae</taxon>
        <taxon>Pentapetalae</taxon>
        <taxon>rosids</taxon>
        <taxon>fabids</taxon>
        <taxon>Fabales</taxon>
        <taxon>Fabaceae</taxon>
        <taxon>Papilionoideae</taxon>
        <taxon>50 kb inversion clade</taxon>
        <taxon>NPAAA clade</taxon>
        <taxon>indigoferoid/millettioid clade</taxon>
        <taxon>Phaseoleae</taxon>
        <taxon>Vigna</taxon>
    </lineage>
</organism>
<dbReference type="EMBL" id="KQ258389">
    <property type="protein sequence ID" value="KOM27693.1"/>
    <property type="molecule type" value="Genomic_DNA"/>
</dbReference>
<evidence type="ECO:0000256" key="14">
    <source>
        <dbReference type="ARBA" id="ARBA00024209"/>
    </source>
</evidence>
<keyword evidence="7" id="KW-0479">Metal-binding</keyword>
<comment type="pathway">
    <text evidence="3">Protein modification; protein ubiquitination.</text>
</comment>
<gene>
    <name evidence="19" type="ORF">LR48_Vigan442s012900</name>
</gene>
<dbReference type="InterPro" id="IPR001841">
    <property type="entry name" value="Znf_RING"/>
</dbReference>
<evidence type="ECO:0000256" key="10">
    <source>
        <dbReference type="ARBA" id="ARBA00022786"/>
    </source>
</evidence>
<evidence type="ECO:0000256" key="12">
    <source>
        <dbReference type="ARBA" id="ARBA00022989"/>
    </source>
</evidence>
<comment type="similarity">
    <text evidence="14">Belongs to the RING-type zinc finger family. ATL subfamily.</text>
</comment>
<dbReference type="InterPro" id="IPR046948">
    <property type="entry name" value="ATL20-22-like"/>
</dbReference>
<dbReference type="EC" id="2.3.2.27" evidence="4"/>
<dbReference type="Proteomes" id="UP000053144">
    <property type="component" value="Unassembled WGS sequence"/>
</dbReference>
<evidence type="ECO:0000256" key="7">
    <source>
        <dbReference type="ARBA" id="ARBA00022723"/>
    </source>
</evidence>
<evidence type="ECO:0000313" key="20">
    <source>
        <dbReference type="Proteomes" id="UP000053144"/>
    </source>
</evidence>
<dbReference type="InterPro" id="IPR025287">
    <property type="entry name" value="WAK_GUB"/>
</dbReference>
<evidence type="ECO:0000256" key="5">
    <source>
        <dbReference type="ARBA" id="ARBA00022679"/>
    </source>
</evidence>
<dbReference type="PANTHER" id="PTHR46279:SF31">
    <property type="entry name" value="RING-H2 FINGER PROTEIN ATL20-LIKE ISOFORM X1"/>
    <property type="match status" value="1"/>
</dbReference>
<dbReference type="Gene3D" id="3.30.40.10">
    <property type="entry name" value="Zinc/RING finger domain, C3HC4 (zinc finger)"/>
    <property type="match status" value="1"/>
</dbReference>
<keyword evidence="10" id="KW-0833">Ubl conjugation pathway</keyword>
<keyword evidence="9 15" id="KW-0863">Zinc-finger</keyword>
<dbReference type="PROSITE" id="PS50089">
    <property type="entry name" value="ZF_RING_2"/>
    <property type="match status" value="1"/>
</dbReference>
<sequence>MLCLLLFIMFLLPLRGEPTTCQTASCGKIKIQFPFGLRQTRMQKESSGRCNYPRFQLFCDNRNRTILSLPGSGDLVVKSINYKSQTVKVNDPEGCLPKRFLHNLSLSLHPPFTFEATVYDLTFLRCPSNTTHTIPSPPISCLESNSSSSVTFSWWPLSGTPPWSDECEVISSAFVPIPNPDTTSFFLPDLNKDVVLKWNEPACGDCAGRGQVCGFTDDTNNLQVGCFFSTRNQNQGLSRSAKYGLTIGVGIPGLLCLTGLCCFMCSKFDVYTHGRRARPRPITELPSSTTTLPRSSSLMGLNGPEIEKFPKTLIGDSGRLPNWSDNTCPICLSEYEPKDTLRTIPACNHYFHAHCIDEWLKMNATCPLCRNSPHPSSTVTPPSSSTSIHSSLP</sequence>
<proteinExistence type="inferred from homology"/>
<dbReference type="GO" id="GO:0008270">
    <property type="term" value="F:zinc ion binding"/>
    <property type="evidence" value="ECO:0007669"/>
    <property type="project" value="UniProtKB-KW"/>
</dbReference>
<evidence type="ECO:0000256" key="9">
    <source>
        <dbReference type="ARBA" id="ARBA00022771"/>
    </source>
</evidence>
<reference evidence="20" key="1">
    <citation type="journal article" date="2015" name="Proc. Natl. Acad. Sci. U.S.A.">
        <title>Genome sequencing of adzuki bean (Vigna angularis) provides insight into high starch and low fat accumulation and domestication.</title>
        <authorList>
            <person name="Yang K."/>
            <person name="Tian Z."/>
            <person name="Chen C."/>
            <person name="Luo L."/>
            <person name="Zhao B."/>
            <person name="Wang Z."/>
            <person name="Yu L."/>
            <person name="Li Y."/>
            <person name="Sun Y."/>
            <person name="Li W."/>
            <person name="Chen Y."/>
            <person name="Li Y."/>
            <person name="Zhang Y."/>
            <person name="Ai D."/>
            <person name="Zhao J."/>
            <person name="Shang C."/>
            <person name="Ma Y."/>
            <person name="Wu B."/>
            <person name="Wang M."/>
            <person name="Gao L."/>
            <person name="Sun D."/>
            <person name="Zhang P."/>
            <person name="Guo F."/>
            <person name="Wang W."/>
            <person name="Li Y."/>
            <person name="Wang J."/>
            <person name="Varshney R.K."/>
            <person name="Wang J."/>
            <person name="Ling H.Q."/>
            <person name="Wan P."/>
        </authorList>
    </citation>
    <scope>NUCLEOTIDE SEQUENCE</scope>
    <source>
        <strain evidence="20">cv. Jingnong 6</strain>
    </source>
</reference>
<dbReference type="CDD" id="cd16461">
    <property type="entry name" value="RING-H2_EL5-like"/>
    <property type="match status" value="1"/>
</dbReference>
<dbReference type="InterPro" id="IPR013083">
    <property type="entry name" value="Znf_RING/FYVE/PHD"/>
</dbReference>
<protein>
    <recommendedName>
        <fullName evidence="4">RING-type E3 ubiquitin transferase</fullName>
        <ecNumber evidence="4">2.3.2.27</ecNumber>
    </recommendedName>
</protein>
<dbReference type="Gramene" id="KOM27693">
    <property type="protein sequence ID" value="KOM27693"/>
    <property type="gene ID" value="LR48_Vigan442s012900"/>
</dbReference>
<keyword evidence="11" id="KW-0862">Zinc</keyword>
<feature type="chain" id="PRO_5005594443" description="RING-type E3 ubiquitin transferase" evidence="17">
    <location>
        <begin position="17"/>
        <end position="393"/>
    </location>
</feature>
<accession>A0A0L9TAW7</accession>
<dbReference type="SMART" id="SM00184">
    <property type="entry name" value="RING"/>
    <property type="match status" value="1"/>
</dbReference>
<dbReference type="GO" id="GO:0016020">
    <property type="term" value="C:membrane"/>
    <property type="evidence" value="ECO:0007669"/>
    <property type="project" value="UniProtKB-SubCell"/>
</dbReference>
<comment type="catalytic activity">
    <reaction evidence="1">
        <text>S-ubiquitinyl-[E2 ubiquitin-conjugating enzyme]-L-cysteine + [acceptor protein]-L-lysine = [E2 ubiquitin-conjugating enzyme]-L-cysteine + N(6)-ubiquitinyl-[acceptor protein]-L-lysine.</text>
        <dbReference type="EC" id="2.3.2.27"/>
    </reaction>
</comment>
<dbReference type="SUPFAM" id="SSF57850">
    <property type="entry name" value="RING/U-box"/>
    <property type="match status" value="1"/>
</dbReference>
<dbReference type="AlphaFoldDB" id="A0A0L9TAW7"/>
<evidence type="ECO:0000256" key="16">
    <source>
        <dbReference type="SAM" id="MobiDB-lite"/>
    </source>
</evidence>
<evidence type="ECO:0000256" key="3">
    <source>
        <dbReference type="ARBA" id="ARBA00004906"/>
    </source>
</evidence>
<dbReference type="OMA" id="NHYFHAH"/>
<evidence type="ECO:0000259" key="18">
    <source>
        <dbReference type="PROSITE" id="PS50089"/>
    </source>
</evidence>
<evidence type="ECO:0000256" key="15">
    <source>
        <dbReference type="PROSITE-ProRule" id="PRU00175"/>
    </source>
</evidence>
<evidence type="ECO:0000313" key="19">
    <source>
        <dbReference type="EMBL" id="KOM27693.1"/>
    </source>
</evidence>
<evidence type="ECO:0000256" key="1">
    <source>
        <dbReference type="ARBA" id="ARBA00000900"/>
    </source>
</evidence>